<evidence type="ECO:0008006" key="8">
    <source>
        <dbReference type="Google" id="ProtNLM"/>
    </source>
</evidence>
<protein>
    <recommendedName>
        <fullName evidence="8">Alpha-amylase</fullName>
    </recommendedName>
</protein>
<keyword evidence="5" id="KW-0732">Signal</keyword>
<dbReference type="InterPro" id="IPR006046">
    <property type="entry name" value="Alpha_amylase"/>
</dbReference>
<dbReference type="Gene3D" id="3.20.20.80">
    <property type="entry name" value="Glycosidases"/>
    <property type="match status" value="1"/>
</dbReference>
<feature type="signal peptide" evidence="5">
    <location>
        <begin position="1"/>
        <end position="17"/>
    </location>
</feature>
<evidence type="ECO:0000256" key="4">
    <source>
        <dbReference type="SAM" id="MobiDB-lite"/>
    </source>
</evidence>
<accession>A0AA36GPQ8</accession>
<dbReference type="PANTHER" id="PTHR43447">
    <property type="entry name" value="ALPHA-AMYLASE"/>
    <property type="match status" value="1"/>
</dbReference>
<organism evidence="6 7">
    <name type="scientific">Cylicocyclus nassatus</name>
    <name type="common">Nematode worm</name>
    <dbReference type="NCBI Taxonomy" id="53992"/>
    <lineage>
        <taxon>Eukaryota</taxon>
        <taxon>Metazoa</taxon>
        <taxon>Ecdysozoa</taxon>
        <taxon>Nematoda</taxon>
        <taxon>Chromadorea</taxon>
        <taxon>Rhabditida</taxon>
        <taxon>Rhabditina</taxon>
        <taxon>Rhabditomorpha</taxon>
        <taxon>Strongyloidea</taxon>
        <taxon>Strongylidae</taxon>
        <taxon>Cylicocyclus</taxon>
    </lineage>
</organism>
<dbReference type="Proteomes" id="UP001176961">
    <property type="component" value="Unassembled WGS sequence"/>
</dbReference>
<evidence type="ECO:0000256" key="1">
    <source>
        <dbReference type="ARBA" id="ARBA00001913"/>
    </source>
</evidence>
<dbReference type="SUPFAM" id="SSF51445">
    <property type="entry name" value="(Trans)glycosidases"/>
    <property type="match status" value="1"/>
</dbReference>
<proteinExistence type="inferred from homology"/>
<reference evidence="6" key="1">
    <citation type="submission" date="2023-07" db="EMBL/GenBank/DDBJ databases">
        <authorList>
            <consortium name="CYATHOMIX"/>
        </authorList>
    </citation>
    <scope>NUCLEOTIDE SEQUENCE</scope>
    <source>
        <strain evidence="6">N/A</strain>
    </source>
</reference>
<dbReference type="PRINTS" id="PR00110">
    <property type="entry name" value="ALPHAAMYLASE"/>
</dbReference>
<dbReference type="GO" id="GO:0043169">
    <property type="term" value="F:cation binding"/>
    <property type="evidence" value="ECO:0007669"/>
    <property type="project" value="InterPro"/>
</dbReference>
<evidence type="ECO:0000313" key="6">
    <source>
        <dbReference type="EMBL" id="CAJ0596057.1"/>
    </source>
</evidence>
<feature type="chain" id="PRO_5041238848" description="Alpha-amylase" evidence="5">
    <location>
        <begin position="18"/>
        <end position="187"/>
    </location>
</feature>
<evidence type="ECO:0000313" key="7">
    <source>
        <dbReference type="Proteomes" id="UP001176961"/>
    </source>
</evidence>
<comment type="caution">
    <text evidence="6">The sequence shown here is derived from an EMBL/GenBank/DDBJ whole genome shotgun (WGS) entry which is preliminary data.</text>
</comment>
<gene>
    <name evidence="6" type="ORF">CYNAS_LOCUS8040</name>
</gene>
<dbReference type="GO" id="GO:0004556">
    <property type="term" value="F:alpha-amylase activity"/>
    <property type="evidence" value="ECO:0007669"/>
    <property type="project" value="UniProtKB-EC"/>
</dbReference>
<feature type="compositionally biased region" description="Polar residues" evidence="4">
    <location>
        <begin position="134"/>
        <end position="148"/>
    </location>
</feature>
<comment type="cofactor">
    <cofactor evidence="1">
        <name>Ca(2+)</name>
        <dbReference type="ChEBI" id="CHEBI:29108"/>
    </cofactor>
</comment>
<evidence type="ECO:0000256" key="2">
    <source>
        <dbReference type="ARBA" id="ARBA00008061"/>
    </source>
</evidence>
<keyword evidence="3" id="KW-0119">Carbohydrate metabolism</keyword>
<dbReference type="GO" id="GO:0005975">
    <property type="term" value="P:carbohydrate metabolic process"/>
    <property type="evidence" value="ECO:0007669"/>
    <property type="project" value="InterPro"/>
</dbReference>
<name>A0AA36GPQ8_CYLNA</name>
<keyword evidence="7" id="KW-1185">Reference proteome</keyword>
<feature type="region of interest" description="Disordered" evidence="4">
    <location>
        <begin position="126"/>
        <end position="150"/>
    </location>
</feature>
<evidence type="ECO:0000256" key="5">
    <source>
        <dbReference type="SAM" id="SignalP"/>
    </source>
</evidence>
<comment type="similarity">
    <text evidence="2">Belongs to the glycosyl hydrolase 13 family.</text>
</comment>
<dbReference type="InterPro" id="IPR017853">
    <property type="entry name" value="GH"/>
</dbReference>
<dbReference type="EMBL" id="CATQJL010000112">
    <property type="protein sequence ID" value="CAJ0596057.1"/>
    <property type="molecule type" value="Genomic_DNA"/>
</dbReference>
<evidence type="ECO:0000256" key="3">
    <source>
        <dbReference type="ARBA" id="ARBA00023277"/>
    </source>
</evidence>
<dbReference type="AlphaFoldDB" id="A0AA36GPQ8"/>
<sequence>MGSLLCILPCLFFVVAADPYDDPNTLPNKQVIVQLFEWKWKDIAAECENFLRYYGYGAVQTSPPNEHITLTQNNDMPWWIRYQPVSYKLQSRSGTEEEFVDMVNRCNNVGVRIIADAVINHMTGADQKKGVSGRDSSAGSDFDATQGSFPGVPYSSSDFHDCANDITSEDLKSNAQNVRIVQGPVGP</sequence>